<evidence type="ECO:0000256" key="3">
    <source>
        <dbReference type="ARBA" id="ARBA00022840"/>
    </source>
</evidence>
<dbReference type="Gene3D" id="3.40.50.300">
    <property type="entry name" value="P-loop containing nucleotide triphosphate hydrolases"/>
    <property type="match status" value="2"/>
</dbReference>
<comment type="similarity">
    <text evidence="4">Belongs to the helicase family. DinG subfamily.</text>
</comment>
<evidence type="ECO:0000259" key="5">
    <source>
        <dbReference type="PROSITE" id="PS51193"/>
    </source>
</evidence>
<dbReference type="Pfam" id="PF13307">
    <property type="entry name" value="Helicase_C_2"/>
    <property type="match status" value="1"/>
</dbReference>
<evidence type="ECO:0000256" key="4">
    <source>
        <dbReference type="ARBA" id="ARBA00038058"/>
    </source>
</evidence>
<dbReference type="Pfam" id="PF00270">
    <property type="entry name" value="DEAD"/>
    <property type="match status" value="1"/>
</dbReference>
<dbReference type="SMART" id="SM00491">
    <property type="entry name" value="HELICc2"/>
    <property type="match status" value="1"/>
</dbReference>
<dbReference type="InterPro" id="IPR045028">
    <property type="entry name" value="DinG/Rad3-like"/>
</dbReference>
<dbReference type="GO" id="GO:0004386">
    <property type="term" value="F:helicase activity"/>
    <property type="evidence" value="ECO:0007669"/>
    <property type="project" value="UniProtKB-KW"/>
</dbReference>
<sequence>MIRDFFSADGPLARALPGFSPRISQLQMAEAVARAIDQAGTLLVEAGTGTGKTYAYLVPALASGKRVIISTGSKALQEQLYNRDLPRLLTAMAYSQPIALLKGRANYLCHYRLDQLLLEARDQSAEVLADLARVKQFAIVSKSGDLGELTGLKEQAPILPLITSTNDNCLGRECPRYEECFLVKARRRAMEAQLLVVNHHLFFADLVVKDTGFAELMPEADLYVFDEAHQLPDIASDYFGERLASRQLMELADEIKAAYRSEAPDMAQLGRCAEALLLACQDCRLAFGVEGGRGNLRQWLADPNAQRLLGRLKDTVQLVYEVLKLALGRGERLDHCFERMLEYQGRLERLTAVETLGAAYWYDTSKLHFSFNRTPLSVAERFAQEVVKPGSSWVFTSATLTVNHAFDHFRQQLGLAQAEALLLESPFDYGRQSLLCVPRGLPDTGYARRGTLLAERLWPVINQVPGGIFFLCTSYQSLHQVAEVLRRELGRTVLVQGEDSKQGLLQRFVENGRAVLVATSAFWEGVDVQGAALSCVIIDKLPFASPDDPLLKARSEDCRLQGRDPFGELQLPEAVIALKQGVGRLIRDGQDKGVLILCDPRLVQRPYGQVFLGSLPPMPRSRDLQRIDDFWLANRDNASPLSRENAHDPDTGH</sequence>
<dbReference type="SUPFAM" id="SSF52540">
    <property type="entry name" value="P-loop containing nucleoside triphosphate hydrolases"/>
    <property type="match status" value="1"/>
</dbReference>
<evidence type="ECO:0000256" key="2">
    <source>
        <dbReference type="ARBA" id="ARBA00022801"/>
    </source>
</evidence>
<keyword evidence="3" id="KW-0067">ATP-binding</keyword>
<evidence type="ECO:0000313" key="6">
    <source>
        <dbReference type="EMBL" id="GAA4492636.1"/>
    </source>
</evidence>
<dbReference type="EMBL" id="BAABFC010000001">
    <property type="protein sequence ID" value="GAA4492636.1"/>
    <property type="molecule type" value="Genomic_DNA"/>
</dbReference>
<dbReference type="InterPro" id="IPR011545">
    <property type="entry name" value="DEAD/DEAH_box_helicase_dom"/>
</dbReference>
<keyword evidence="7" id="KW-1185">Reference proteome</keyword>
<keyword evidence="6" id="KW-0347">Helicase</keyword>
<dbReference type="PANTHER" id="PTHR11472">
    <property type="entry name" value="DNA REPAIR DEAD HELICASE RAD3/XP-D SUBFAMILY MEMBER"/>
    <property type="match status" value="1"/>
</dbReference>
<organism evidence="6 7">
    <name type="scientific">Pseudaeromonas paramecii</name>
    <dbReference type="NCBI Taxonomy" id="2138166"/>
    <lineage>
        <taxon>Bacteria</taxon>
        <taxon>Pseudomonadati</taxon>
        <taxon>Pseudomonadota</taxon>
        <taxon>Gammaproteobacteria</taxon>
        <taxon>Aeromonadales</taxon>
        <taxon>Aeromonadaceae</taxon>
        <taxon>Pseudaeromonas</taxon>
    </lineage>
</organism>
<dbReference type="PANTHER" id="PTHR11472:SF34">
    <property type="entry name" value="REGULATOR OF TELOMERE ELONGATION HELICASE 1"/>
    <property type="match status" value="1"/>
</dbReference>
<protein>
    <submittedName>
        <fullName evidence="6">ATP-dependent DNA helicase</fullName>
    </submittedName>
</protein>
<gene>
    <name evidence="6" type="ORF">GCM10023095_01440</name>
</gene>
<feature type="domain" description="Helicase ATP-binding" evidence="5">
    <location>
        <begin position="11"/>
        <end position="273"/>
    </location>
</feature>
<evidence type="ECO:0000313" key="7">
    <source>
        <dbReference type="Proteomes" id="UP001501321"/>
    </source>
</evidence>
<dbReference type="InterPro" id="IPR006555">
    <property type="entry name" value="ATP-dep_Helicase_C"/>
</dbReference>
<dbReference type="PROSITE" id="PS51193">
    <property type="entry name" value="HELICASE_ATP_BIND_2"/>
    <property type="match status" value="1"/>
</dbReference>
<keyword evidence="1" id="KW-0547">Nucleotide-binding</keyword>
<reference evidence="7" key="1">
    <citation type="journal article" date="2019" name="Int. J. Syst. Evol. Microbiol.">
        <title>The Global Catalogue of Microorganisms (GCM) 10K type strain sequencing project: providing services to taxonomists for standard genome sequencing and annotation.</title>
        <authorList>
            <consortium name="The Broad Institute Genomics Platform"/>
            <consortium name="The Broad Institute Genome Sequencing Center for Infectious Disease"/>
            <person name="Wu L."/>
            <person name="Ma J."/>
        </authorList>
    </citation>
    <scope>NUCLEOTIDE SEQUENCE [LARGE SCALE GENOMIC DNA]</scope>
    <source>
        <strain evidence="7">JCM 32226</strain>
    </source>
</reference>
<comment type="caution">
    <text evidence="6">The sequence shown here is derived from an EMBL/GenBank/DDBJ whole genome shotgun (WGS) entry which is preliminary data.</text>
</comment>
<dbReference type="Proteomes" id="UP001501321">
    <property type="component" value="Unassembled WGS sequence"/>
</dbReference>
<dbReference type="InterPro" id="IPR014013">
    <property type="entry name" value="Helic_SF1/SF2_ATP-bd_DinG/Rad3"/>
</dbReference>
<keyword evidence="2" id="KW-0378">Hydrolase</keyword>
<proteinExistence type="inferred from homology"/>
<dbReference type="InterPro" id="IPR027417">
    <property type="entry name" value="P-loop_NTPase"/>
</dbReference>
<dbReference type="RefSeq" id="WP_345009065.1">
    <property type="nucleotide sequence ID" value="NZ_BAABFC010000001.1"/>
</dbReference>
<accession>A0ABP8PVH7</accession>
<name>A0ABP8PVH7_9GAMM</name>
<evidence type="ECO:0000256" key="1">
    <source>
        <dbReference type="ARBA" id="ARBA00022741"/>
    </source>
</evidence>